<dbReference type="InterPro" id="IPR013611">
    <property type="entry name" value="Transp-assoc_OB_typ2"/>
</dbReference>
<dbReference type="InterPro" id="IPR017879">
    <property type="entry name" value="PotA_ATP-bd"/>
</dbReference>
<dbReference type="Gene3D" id="2.40.50.100">
    <property type="match status" value="1"/>
</dbReference>
<keyword evidence="5 7" id="KW-1278">Translocase</keyword>
<organism evidence="9 10">
    <name type="scientific">Gordonia aichiensis NBRC 108223</name>
    <dbReference type="NCBI Taxonomy" id="1220583"/>
    <lineage>
        <taxon>Bacteria</taxon>
        <taxon>Bacillati</taxon>
        <taxon>Actinomycetota</taxon>
        <taxon>Actinomycetes</taxon>
        <taxon>Mycobacteriales</taxon>
        <taxon>Gordoniaceae</taxon>
        <taxon>Gordonia</taxon>
    </lineage>
</organism>
<evidence type="ECO:0000256" key="3">
    <source>
        <dbReference type="ARBA" id="ARBA00022741"/>
    </source>
</evidence>
<dbReference type="PROSITE" id="PS00211">
    <property type="entry name" value="ABC_TRANSPORTER_1"/>
    <property type="match status" value="1"/>
</dbReference>
<dbReference type="InterPro" id="IPR003593">
    <property type="entry name" value="AAA+_ATPase"/>
</dbReference>
<dbReference type="InterPro" id="IPR017871">
    <property type="entry name" value="ABC_transporter-like_CS"/>
</dbReference>
<dbReference type="InterPro" id="IPR027417">
    <property type="entry name" value="P-loop_NTPase"/>
</dbReference>
<dbReference type="eggNOG" id="COG3842">
    <property type="taxonomic scope" value="Bacteria"/>
</dbReference>
<dbReference type="STRING" id="1220583.GOACH_10_00310"/>
<dbReference type="PANTHER" id="PTHR42781:SF4">
    <property type="entry name" value="SPERMIDINE_PUTRESCINE IMPORT ATP-BINDING PROTEIN POTA"/>
    <property type="match status" value="1"/>
</dbReference>
<dbReference type="NCBIfam" id="TIGR01187">
    <property type="entry name" value="potA"/>
    <property type="match status" value="1"/>
</dbReference>
<dbReference type="InterPro" id="IPR005893">
    <property type="entry name" value="PotA-like"/>
</dbReference>
<dbReference type="FunFam" id="3.40.50.300:FF:000133">
    <property type="entry name" value="Spermidine/putrescine import ATP-binding protein PotA"/>
    <property type="match status" value="1"/>
</dbReference>
<comment type="caution">
    <text evidence="9">The sequence shown here is derived from an EMBL/GenBank/DDBJ whole genome shotgun (WGS) entry which is preliminary data.</text>
</comment>
<gene>
    <name evidence="7" type="primary">potA</name>
    <name evidence="9" type="ORF">GOACH_10_00310</name>
</gene>
<dbReference type="PROSITE" id="PS50893">
    <property type="entry name" value="ABC_TRANSPORTER_2"/>
    <property type="match status" value="1"/>
</dbReference>
<dbReference type="OrthoDB" id="9802264at2"/>
<dbReference type="SMART" id="SM00382">
    <property type="entry name" value="AAA"/>
    <property type="match status" value="1"/>
</dbReference>
<dbReference type="GO" id="GO:0043190">
    <property type="term" value="C:ATP-binding cassette (ABC) transporter complex"/>
    <property type="evidence" value="ECO:0007669"/>
    <property type="project" value="InterPro"/>
</dbReference>
<evidence type="ECO:0000313" key="9">
    <source>
        <dbReference type="EMBL" id="GAC49063.1"/>
    </source>
</evidence>
<keyword evidence="1 7" id="KW-0813">Transport</keyword>
<evidence type="ECO:0000256" key="4">
    <source>
        <dbReference type="ARBA" id="ARBA00022840"/>
    </source>
</evidence>
<dbReference type="SUPFAM" id="SSF52540">
    <property type="entry name" value="P-loop containing nucleoside triphosphate hydrolases"/>
    <property type="match status" value="1"/>
</dbReference>
<evidence type="ECO:0000259" key="8">
    <source>
        <dbReference type="PROSITE" id="PS50893"/>
    </source>
</evidence>
<reference evidence="9 10" key="1">
    <citation type="submission" date="2012-12" db="EMBL/GenBank/DDBJ databases">
        <title>Whole genome shotgun sequence of Gordonia aichiensis NBRC 108223.</title>
        <authorList>
            <person name="Isaki-Nakamura S."/>
            <person name="Hosoyama A."/>
            <person name="Tsuchikane K."/>
            <person name="Ando Y."/>
            <person name="Baba S."/>
            <person name="Ohji S."/>
            <person name="Hamada M."/>
            <person name="Tamura T."/>
            <person name="Yamazoe A."/>
            <person name="Yamazaki S."/>
            <person name="Fujita N."/>
        </authorList>
    </citation>
    <scope>NUCLEOTIDE SEQUENCE [LARGE SCALE GENOMIC DNA]</scope>
    <source>
        <strain evidence="9 10">NBRC 108223</strain>
    </source>
</reference>
<comment type="catalytic activity">
    <reaction evidence="7">
        <text>ATP + H2O + polyamine-[polyamine-binding protein]Side 1 = ADP + phosphate + polyamineSide 2 + [polyamine-binding protein]Side 1.</text>
        <dbReference type="EC" id="7.6.2.11"/>
    </reaction>
</comment>
<keyword evidence="4 7" id="KW-0067">ATP-binding</keyword>
<dbReference type="GO" id="GO:0015594">
    <property type="term" value="F:ABC-type putrescine transporter activity"/>
    <property type="evidence" value="ECO:0007669"/>
    <property type="project" value="InterPro"/>
</dbReference>
<keyword evidence="2 7" id="KW-1003">Cell membrane</keyword>
<name>L7KMZ4_9ACTN</name>
<evidence type="ECO:0000256" key="6">
    <source>
        <dbReference type="ARBA" id="ARBA00023136"/>
    </source>
</evidence>
<dbReference type="Gene3D" id="3.40.50.300">
    <property type="entry name" value="P-loop containing nucleotide triphosphate hydrolases"/>
    <property type="match status" value="1"/>
</dbReference>
<dbReference type="EC" id="7.6.2.11" evidence="7"/>
<dbReference type="RefSeq" id="WP_005174888.1">
    <property type="nucleotide sequence ID" value="NZ_BANR01000010.1"/>
</dbReference>
<dbReference type="CDD" id="cd03300">
    <property type="entry name" value="ABC_PotA_N"/>
    <property type="match status" value="1"/>
</dbReference>
<dbReference type="AlphaFoldDB" id="L7KMZ4"/>
<dbReference type="InterPro" id="IPR003439">
    <property type="entry name" value="ABC_transporter-like_ATP-bd"/>
</dbReference>
<dbReference type="GO" id="GO:0005524">
    <property type="term" value="F:ATP binding"/>
    <property type="evidence" value="ECO:0007669"/>
    <property type="project" value="UniProtKB-KW"/>
</dbReference>
<keyword evidence="10" id="KW-1185">Reference proteome</keyword>
<sequence>MTAVATTTKPAGESTEQRGAISLHGVTKVYDNGHIAVTNIDLDVAAGEFVSLLGPSGCGKTTLLRMLAGFERPTEGDITLDGTSIVDVPPERRPVNTVFQSYALFPHMSVAQNVGFGLRQRKVAKKEIGQRVAEALELVQMTRFADRKPAMLSGGQQQRVALARALANRPDVLLLDEPMSALDRKLREEMQIELKLLQKDLGTTFVFVTHDQEEALSMSDRIVVMSEGRVAQVGDGRDIYAEPVNRFVADFVGKQTFFEVTGTMTDGRLPTTDGPFAVADDPTGLSGDLVVAIRPEAIWFAETQVDIDSADNVISGTTAGVSFLGDLTQVVVTTDAGTEVLVRGATRNFPELRDGQRVTCTFAGADTRVFVK</sequence>
<proteinExistence type="inferred from homology"/>
<accession>L7KMZ4</accession>
<comment type="similarity">
    <text evidence="7">Belongs to the ABC transporter superfamily. Spermidine/putrescine importer (TC 3.A.1.11.1) family.</text>
</comment>
<dbReference type="PANTHER" id="PTHR42781">
    <property type="entry name" value="SPERMIDINE/PUTRESCINE IMPORT ATP-BINDING PROTEIN POTA"/>
    <property type="match status" value="1"/>
</dbReference>
<feature type="domain" description="ABC transporter" evidence="8">
    <location>
        <begin position="21"/>
        <end position="252"/>
    </location>
</feature>
<evidence type="ECO:0000256" key="1">
    <source>
        <dbReference type="ARBA" id="ARBA00022448"/>
    </source>
</evidence>
<dbReference type="Pfam" id="PF00005">
    <property type="entry name" value="ABC_tran"/>
    <property type="match status" value="1"/>
</dbReference>
<dbReference type="InterPro" id="IPR008995">
    <property type="entry name" value="Mo/tungstate-bd_C_term_dom"/>
</dbReference>
<dbReference type="Pfam" id="PF08402">
    <property type="entry name" value="TOBE_2"/>
    <property type="match status" value="1"/>
</dbReference>
<evidence type="ECO:0000256" key="5">
    <source>
        <dbReference type="ARBA" id="ARBA00022967"/>
    </source>
</evidence>
<dbReference type="Proteomes" id="UP000010988">
    <property type="component" value="Unassembled WGS sequence"/>
</dbReference>
<evidence type="ECO:0000256" key="7">
    <source>
        <dbReference type="RuleBase" id="RU364083"/>
    </source>
</evidence>
<dbReference type="InterPro" id="IPR050093">
    <property type="entry name" value="ABC_SmlMolc_Importer"/>
</dbReference>
<keyword evidence="6 7" id="KW-0472">Membrane</keyword>
<keyword evidence="3 7" id="KW-0547">Nucleotide-binding</keyword>
<protein>
    <recommendedName>
        <fullName evidence="7">Spermidine/putrescine import ATP-binding protein PotA</fullName>
        <ecNumber evidence="7">7.6.2.11</ecNumber>
    </recommendedName>
</protein>
<dbReference type="GO" id="GO:0016887">
    <property type="term" value="F:ATP hydrolysis activity"/>
    <property type="evidence" value="ECO:0007669"/>
    <property type="project" value="InterPro"/>
</dbReference>
<evidence type="ECO:0000256" key="2">
    <source>
        <dbReference type="ARBA" id="ARBA00022475"/>
    </source>
</evidence>
<dbReference type="EMBL" id="BANR01000010">
    <property type="protein sequence ID" value="GAC49063.1"/>
    <property type="molecule type" value="Genomic_DNA"/>
</dbReference>
<comment type="subunit">
    <text evidence="7">The complex is composed of two ATP-binding proteins (PotA), two transmembrane proteins (PotB and PotC) and a solute-binding protein (PotD).</text>
</comment>
<comment type="function">
    <text evidence="7">Part of the ABC transporter complex PotABCD involved in spermidine/putrescine import. Responsible for energy coupling to the transport system.</text>
</comment>
<dbReference type="SUPFAM" id="SSF50331">
    <property type="entry name" value="MOP-like"/>
    <property type="match status" value="1"/>
</dbReference>
<evidence type="ECO:0000313" key="10">
    <source>
        <dbReference type="Proteomes" id="UP000010988"/>
    </source>
</evidence>